<evidence type="ECO:0000256" key="1">
    <source>
        <dbReference type="ARBA" id="ARBA00000085"/>
    </source>
</evidence>
<evidence type="ECO:0000256" key="5">
    <source>
        <dbReference type="ARBA" id="ARBA00022777"/>
    </source>
</evidence>
<dbReference type="SMART" id="SM00387">
    <property type="entry name" value="HATPase_c"/>
    <property type="match status" value="1"/>
</dbReference>
<dbReference type="Gene3D" id="3.30.565.10">
    <property type="entry name" value="Histidine kinase-like ATPase, C-terminal domain"/>
    <property type="match status" value="1"/>
</dbReference>
<dbReference type="InterPro" id="IPR005467">
    <property type="entry name" value="His_kinase_dom"/>
</dbReference>
<keyword evidence="5" id="KW-0418">Kinase</keyword>
<evidence type="ECO:0000256" key="2">
    <source>
        <dbReference type="ARBA" id="ARBA00012438"/>
    </source>
</evidence>
<dbReference type="InterPro" id="IPR003594">
    <property type="entry name" value="HATPase_dom"/>
</dbReference>
<evidence type="ECO:0000259" key="7">
    <source>
        <dbReference type="PROSITE" id="PS50109"/>
    </source>
</evidence>
<dbReference type="Pfam" id="PF02518">
    <property type="entry name" value="HATPase_c"/>
    <property type="match status" value="1"/>
</dbReference>
<dbReference type="InterPro" id="IPR004358">
    <property type="entry name" value="Sig_transdc_His_kin-like_C"/>
</dbReference>
<comment type="catalytic activity">
    <reaction evidence="1">
        <text>ATP + protein L-histidine = ADP + protein N-phospho-L-histidine.</text>
        <dbReference type="EC" id="2.7.13.3"/>
    </reaction>
</comment>
<dbReference type="GO" id="GO:0004721">
    <property type="term" value="F:phosphoprotein phosphatase activity"/>
    <property type="evidence" value="ECO:0007669"/>
    <property type="project" value="TreeGrafter"/>
</dbReference>
<dbReference type="InterPro" id="IPR036890">
    <property type="entry name" value="HATPase_C_sf"/>
</dbReference>
<evidence type="ECO:0000256" key="4">
    <source>
        <dbReference type="ARBA" id="ARBA00022679"/>
    </source>
</evidence>
<dbReference type="PANTHER" id="PTHR45453">
    <property type="entry name" value="PHOSPHATE REGULON SENSOR PROTEIN PHOR"/>
    <property type="match status" value="1"/>
</dbReference>
<reference evidence="8 9" key="1">
    <citation type="submission" date="2020-08" db="EMBL/GenBank/DDBJ databases">
        <title>Genome sequence of Diaphorobacter aerolatus KACC 16536T.</title>
        <authorList>
            <person name="Hyun D.-W."/>
            <person name="Bae J.-W."/>
        </authorList>
    </citation>
    <scope>NUCLEOTIDE SEQUENCE [LARGE SCALE GENOMIC DNA]</scope>
    <source>
        <strain evidence="8 9">KACC 16536</strain>
    </source>
</reference>
<dbReference type="GO" id="GO:0000155">
    <property type="term" value="F:phosphorelay sensor kinase activity"/>
    <property type="evidence" value="ECO:0007669"/>
    <property type="project" value="TreeGrafter"/>
</dbReference>
<protein>
    <recommendedName>
        <fullName evidence="2">histidine kinase</fullName>
        <ecNumber evidence="2">2.7.13.3</ecNumber>
    </recommendedName>
</protein>
<dbReference type="EC" id="2.7.13.3" evidence="2"/>
<dbReference type="KEGG" id="daer:H9K75_10375"/>
<dbReference type="CDD" id="cd00075">
    <property type="entry name" value="HATPase"/>
    <property type="match status" value="1"/>
</dbReference>
<dbReference type="GO" id="GO:0016036">
    <property type="term" value="P:cellular response to phosphate starvation"/>
    <property type="evidence" value="ECO:0007669"/>
    <property type="project" value="TreeGrafter"/>
</dbReference>
<evidence type="ECO:0000313" key="8">
    <source>
        <dbReference type="EMBL" id="QNP50179.1"/>
    </source>
</evidence>
<dbReference type="PROSITE" id="PS50109">
    <property type="entry name" value="HIS_KIN"/>
    <property type="match status" value="1"/>
</dbReference>
<dbReference type="EMBL" id="CP060783">
    <property type="protein sequence ID" value="QNP50179.1"/>
    <property type="molecule type" value="Genomic_DNA"/>
</dbReference>
<dbReference type="PANTHER" id="PTHR45453:SF1">
    <property type="entry name" value="PHOSPHATE REGULON SENSOR PROTEIN PHOR"/>
    <property type="match status" value="1"/>
</dbReference>
<evidence type="ECO:0000256" key="6">
    <source>
        <dbReference type="ARBA" id="ARBA00023012"/>
    </source>
</evidence>
<keyword evidence="3" id="KW-0597">Phosphoprotein</keyword>
<dbReference type="GO" id="GO:0005886">
    <property type="term" value="C:plasma membrane"/>
    <property type="evidence" value="ECO:0007669"/>
    <property type="project" value="TreeGrafter"/>
</dbReference>
<evidence type="ECO:0000256" key="3">
    <source>
        <dbReference type="ARBA" id="ARBA00022553"/>
    </source>
</evidence>
<accession>A0A7H0GPG3</accession>
<proteinExistence type="predicted"/>
<dbReference type="InterPro" id="IPR050351">
    <property type="entry name" value="BphY/WalK/GraS-like"/>
</dbReference>
<keyword evidence="6" id="KW-0902">Two-component regulatory system</keyword>
<keyword evidence="9" id="KW-1185">Reference proteome</keyword>
<evidence type="ECO:0000313" key="9">
    <source>
        <dbReference type="Proteomes" id="UP000516028"/>
    </source>
</evidence>
<feature type="domain" description="Histidine kinase" evidence="7">
    <location>
        <begin position="1"/>
        <end position="109"/>
    </location>
</feature>
<dbReference type="PRINTS" id="PR00344">
    <property type="entry name" value="BCTRLSENSOR"/>
</dbReference>
<dbReference type="Proteomes" id="UP000516028">
    <property type="component" value="Chromosome"/>
</dbReference>
<dbReference type="SUPFAM" id="SSF55874">
    <property type="entry name" value="ATPase domain of HSP90 chaperone/DNA topoisomerase II/histidine kinase"/>
    <property type="match status" value="1"/>
</dbReference>
<dbReference type="AlphaFoldDB" id="A0A7H0GPG3"/>
<sequence>MFRRAVSNLLSNALRHASDAGEVTISISITVHATSVSVENTGQDIDPRILPRLFDRFYRADPSRAHTDTDGSGLGLAITRAIVHAHGGGVEAASSRGRTRFTLMFPMGT</sequence>
<keyword evidence="4" id="KW-0808">Transferase</keyword>
<gene>
    <name evidence="8" type="ORF">H9K75_10375</name>
</gene>
<organism evidence="8 9">
    <name type="scientific">Diaphorobacter aerolatus</name>
    <dbReference type="NCBI Taxonomy" id="1288495"/>
    <lineage>
        <taxon>Bacteria</taxon>
        <taxon>Pseudomonadati</taxon>
        <taxon>Pseudomonadota</taxon>
        <taxon>Betaproteobacteria</taxon>
        <taxon>Burkholderiales</taxon>
        <taxon>Comamonadaceae</taxon>
        <taxon>Diaphorobacter</taxon>
    </lineage>
</organism>
<name>A0A7H0GPG3_9BURK</name>